<keyword evidence="2" id="KW-0560">Oxidoreductase</keyword>
<dbReference type="PANTHER" id="PTHR43639">
    <property type="entry name" value="OXIDOREDUCTASE, SHORT-CHAIN DEHYDROGENASE/REDUCTASE FAMILY (AFU_ORTHOLOGUE AFUA_5G02870)"/>
    <property type="match status" value="1"/>
</dbReference>
<dbReference type="AlphaFoldDB" id="A0A9W9Q159"/>
<gene>
    <name evidence="3" type="ORF">N7452_010678</name>
</gene>
<evidence type="ECO:0000313" key="4">
    <source>
        <dbReference type="Proteomes" id="UP001147695"/>
    </source>
</evidence>
<name>A0A9W9Q159_PENBR</name>
<dbReference type="Gene3D" id="3.40.50.720">
    <property type="entry name" value="NAD(P)-binding Rossmann-like Domain"/>
    <property type="match status" value="1"/>
</dbReference>
<proteinExistence type="predicted"/>
<protein>
    <submittedName>
        <fullName evidence="3">Uncharacterized protein</fullName>
    </submittedName>
</protein>
<reference evidence="3" key="2">
    <citation type="journal article" date="2023" name="IMA Fungus">
        <title>Comparative genomic study of the Penicillium genus elucidates a diverse pangenome and 15 lateral gene transfer events.</title>
        <authorList>
            <person name="Petersen C."/>
            <person name="Sorensen T."/>
            <person name="Nielsen M.R."/>
            <person name="Sondergaard T.E."/>
            <person name="Sorensen J.L."/>
            <person name="Fitzpatrick D.A."/>
            <person name="Frisvad J.C."/>
            <person name="Nielsen K.L."/>
        </authorList>
    </citation>
    <scope>NUCLEOTIDE SEQUENCE</scope>
    <source>
        <strain evidence="3">IBT 35673</strain>
    </source>
</reference>
<dbReference type="InterPro" id="IPR002347">
    <property type="entry name" value="SDR_fam"/>
</dbReference>
<dbReference type="FunFam" id="3.40.50.720:FF:000084">
    <property type="entry name" value="Short-chain dehydrogenase reductase"/>
    <property type="match status" value="1"/>
</dbReference>
<dbReference type="EMBL" id="JAPZBQ010000006">
    <property type="protein sequence ID" value="KAJ5322389.1"/>
    <property type="molecule type" value="Genomic_DNA"/>
</dbReference>
<dbReference type="PRINTS" id="PR00080">
    <property type="entry name" value="SDRFAMILY"/>
</dbReference>
<keyword evidence="1" id="KW-0521">NADP</keyword>
<dbReference type="PRINTS" id="PR00081">
    <property type="entry name" value="GDHRDH"/>
</dbReference>
<evidence type="ECO:0000313" key="3">
    <source>
        <dbReference type="EMBL" id="KAJ5322389.1"/>
    </source>
</evidence>
<accession>A0A9W9Q159</accession>
<evidence type="ECO:0000256" key="2">
    <source>
        <dbReference type="ARBA" id="ARBA00023002"/>
    </source>
</evidence>
<organism evidence="3 4">
    <name type="scientific">Penicillium brevicompactum</name>
    <dbReference type="NCBI Taxonomy" id="5074"/>
    <lineage>
        <taxon>Eukaryota</taxon>
        <taxon>Fungi</taxon>
        <taxon>Dikarya</taxon>
        <taxon>Ascomycota</taxon>
        <taxon>Pezizomycotina</taxon>
        <taxon>Eurotiomycetes</taxon>
        <taxon>Eurotiomycetidae</taxon>
        <taxon>Eurotiales</taxon>
        <taxon>Aspergillaceae</taxon>
        <taxon>Penicillium</taxon>
    </lineage>
</organism>
<dbReference type="PANTHER" id="PTHR43639:SF5">
    <property type="entry name" value="OXIDOREDUCTASE, SHORT-CHAIN DEHYDROGENASE_REDUCTASE FAMILY (AFU_ORTHOLOGUE AFUA_6G09140)"/>
    <property type="match status" value="1"/>
</dbReference>
<sequence length="260" mass="27962">MTVTNLGKRLLGKVAIVTGGSSGYGAGIAKKFVEQGAKVCIADRHIEGAERLARDTPGISVQRMDVTMKKDWTQLGQRLMREHGHIDCLINNAGTTYHNKPTLEVTEEDFDRCFNVNVKSIFWSTAELMPIFKQNPSGASIVNIGSVGATRPRPGLVWYNGSKAAVSNATKGLAAEYGPFGIRVNSVCPLLGVTGLINLRFQAFAGVEDTPENKAQFTSNVPLGRLCEASDVANACLYFASDESKFVTGINMDVDGGRCV</sequence>
<dbReference type="Proteomes" id="UP001147695">
    <property type="component" value="Unassembled WGS sequence"/>
</dbReference>
<dbReference type="InterPro" id="IPR036291">
    <property type="entry name" value="NAD(P)-bd_dom_sf"/>
</dbReference>
<dbReference type="SUPFAM" id="SSF51735">
    <property type="entry name" value="NAD(P)-binding Rossmann-fold domains"/>
    <property type="match status" value="1"/>
</dbReference>
<dbReference type="NCBIfam" id="NF005559">
    <property type="entry name" value="PRK07231.1"/>
    <property type="match status" value="1"/>
</dbReference>
<reference evidence="3" key="1">
    <citation type="submission" date="2022-12" db="EMBL/GenBank/DDBJ databases">
        <authorList>
            <person name="Petersen C."/>
        </authorList>
    </citation>
    <scope>NUCLEOTIDE SEQUENCE</scope>
    <source>
        <strain evidence="3">IBT 35673</strain>
    </source>
</reference>
<comment type="caution">
    <text evidence="3">The sequence shown here is derived from an EMBL/GenBank/DDBJ whole genome shotgun (WGS) entry which is preliminary data.</text>
</comment>
<evidence type="ECO:0000256" key="1">
    <source>
        <dbReference type="ARBA" id="ARBA00022857"/>
    </source>
</evidence>
<dbReference type="Pfam" id="PF13561">
    <property type="entry name" value="adh_short_C2"/>
    <property type="match status" value="1"/>
</dbReference>
<dbReference type="GO" id="GO:0016491">
    <property type="term" value="F:oxidoreductase activity"/>
    <property type="evidence" value="ECO:0007669"/>
    <property type="project" value="UniProtKB-KW"/>
</dbReference>